<proteinExistence type="predicted"/>
<dbReference type="Proteomes" id="UP001515480">
    <property type="component" value="Unassembled WGS sequence"/>
</dbReference>
<protein>
    <submittedName>
        <fullName evidence="1">Uncharacterized protein</fullName>
    </submittedName>
</protein>
<organism evidence="1 2">
    <name type="scientific">Prymnesium parvum</name>
    <name type="common">Toxic golden alga</name>
    <dbReference type="NCBI Taxonomy" id="97485"/>
    <lineage>
        <taxon>Eukaryota</taxon>
        <taxon>Haptista</taxon>
        <taxon>Haptophyta</taxon>
        <taxon>Prymnesiophyceae</taxon>
        <taxon>Prymnesiales</taxon>
        <taxon>Prymnesiaceae</taxon>
        <taxon>Prymnesium</taxon>
    </lineage>
</organism>
<name>A0AB34KAA8_PRYPA</name>
<reference evidence="1 2" key="1">
    <citation type="journal article" date="2024" name="Science">
        <title>Giant polyketide synthase enzymes in the biosynthesis of giant marine polyether toxins.</title>
        <authorList>
            <person name="Fallon T.R."/>
            <person name="Shende V.V."/>
            <person name="Wierzbicki I.H."/>
            <person name="Pendleton A.L."/>
            <person name="Watervoot N.F."/>
            <person name="Auber R.P."/>
            <person name="Gonzalez D.J."/>
            <person name="Wisecaver J.H."/>
            <person name="Moore B.S."/>
        </authorList>
    </citation>
    <scope>NUCLEOTIDE SEQUENCE [LARGE SCALE GENOMIC DNA]</scope>
    <source>
        <strain evidence="1 2">12B1</strain>
    </source>
</reference>
<sequence>MRAEAMFVCKPSHSASHKSRRTSNMGEAVLQAAALGVVARRAVAHMDLEQEATQGKEAESAELVKVAAGVDGVNWAVAKVQEVEAQEAGNPAQRCATQQCLMIFLTLEASVSRSVLRCPSTEH</sequence>
<evidence type="ECO:0000313" key="2">
    <source>
        <dbReference type="Proteomes" id="UP001515480"/>
    </source>
</evidence>
<evidence type="ECO:0000313" key="1">
    <source>
        <dbReference type="EMBL" id="KAL1529916.1"/>
    </source>
</evidence>
<accession>A0AB34KAA8</accession>
<gene>
    <name evidence="1" type="ORF">AB1Y20_000844</name>
</gene>
<dbReference type="EMBL" id="JBGBPQ010000001">
    <property type="protein sequence ID" value="KAL1529916.1"/>
    <property type="molecule type" value="Genomic_DNA"/>
</dbReference>
<comment type="caution">
    <text evidence="1">The sequence shown here is derived from an EMBL/GenBank/DDBJ whole genome shotgun (WGS) entry which is preliminary data.</text>
</comment>
<dbReference type="AlphaFoldDB" id="A0AB34KAA8"/>
<keyword evidence="2" id="KW-1185">Reference proteome</keyword>